<keyword evidence="2" id="KW-0808">Transferase</keyword>
<protein>
    <submittedName>
        <fullName evidence="2">Reverse transcriptase (RNA-dependent DNA polymerase)</fullName>
    </submittedName>
</protein>
<sequence length="282" mass="31656">RLKEVRAGVRKVGIGYSVQWKKSEVAKFSGGIGPCADIFDAEMLALALIARRCVSGRTHHQQKTTPAQYASILFRKEVHAFLRDDPRRTFVVQWIPGHSKIDGNKRADRLANEGLNLRPTAFFNRTSTWAKCRATQRASKTWAKIWADSPHSKTVRKHIPRPLSLKLHPIFNNPGLPCSVSSCLVHVMTGHGWFGEYKDRMPFIKGSHKCPCGEQVQSVPHLLFLCPLSEHSRKNLTDVAPDLNPLTLFGLPKASKRSQNSFSLRNRPLQITTRDTAPPSPV</sequence>
<dbReference type="InterPro" id="IPR036397">
    <property type="entry name" value="RNaseH_sf"/>
</dbReference>
<keyword evidence="2" id="KW-0548">Nucleotidyltransferase</keyword>
<evidence type="ECO:0000313" key="3">
    <source>
        <dbReference type="Proteomes" id="UP000614334"/>
    </source>
</evidence>
<dbReference type="InterPro" id="IPR012337">
    <property type="entry name" value="RNaseH-like_sf"/>
</dbReference>
<organism evidence="2 3">
    <name type="scientific">Rhizoctonia solani</name>
    <dbReference type="NCBI Taxonomy" id="456999"/>
    <lineage>
        <taxon>Eukaryota</taxon>
        <taxon>Fungi</taxon>
        <taxon>Dikarya</taxon>
        <taxon>Basidiomycota</taxon>
        <taxon>Agaricomycotina</taxon>
        <taxon>Agaricomycetes</taxon>
        <taxon>Cantharellales</taxon>
        <taxon>Ceratobasidiaceae</taxon>
        <taxon>Rhizoctonia</taxon>
    </lineage>
</organism>
<dbReference type="GO" id="GO:0003964">
    <property type="term" value="F:RNA-directed DNA polymerase activity"/>
    <property type="evidence" value="ECO:0007669"/>
    <property type="project" value="UniProtKB-KW"/>
</dbReference>
<comment type="caution">
    <text evidence="2">The sequence shown here is derived from an EMBL/GenBank/DDBJ whole genome shotgun (WGS) entry which is preliminary data.</text>
</comment>
<dbReference type="Gene3D" id="3.30.420.10">
    <property type="entry name" value="Ribonuclease H-like superfamily/Ribonuclease H"/>
    <property type="match status" value="1"/>
</dbReference>
<reference evidence="2" key="1">
    <citation type="submission" date="2020-09" db="EMBL/GenBank/DDBJ databases">
        <title>Comparative genome analyses of four rice-infecting Rhizoctonia solani isolates reveal extensive enrichment of homogalacturonan modification genes.</title>
        <authorList>
            <person name="Lee D.-Y."/>
            <person name="Jeon J."/>
            <person name="Kim K.-T."/>
            <person name="Cheong K."/>
            <person name="Song H."/>
            <person name="Choi G."/>
            <person name="Ko J."/>
            <person name="Opiyo S.O."/>
            <person name="Zuo S."/>
            <person name="Madhav S."/>
            <person name="Lee Y.-H."/>
            <person name="Wang G.-L."/>
        </authorList>
    </citation>
    <scope>NUCLEOTIDE SEQUENCE</scope>
    <source>
        <strain evidence="2">AG1-IA B2</strain>
    </source>
</reference>
<evidence type="ECO:0000313" key="2">
    <source>
        <dbReference type="EMBL" id="KAF8755272.1"/>
    </source>
</evidence>
<accession>A0A8H7M5D0</accession>
<name>A0A8H7M5D0_9AGAM</name>
<dbReference type="Proteomes" id="UP000614334">
    <property type="component" value="Unassembled WGS sequence"/>
</dbReference>
<feature type="compositionally biased region" description="Polar residues" evidence="1">
    <location>
        <begin position="259"/>
        <end position="275"/>
    </location>
</feature>
<dbReference type="GO" id="GO:0003676">
    <property type="term" value="F:nucleic acid binding"/>
    <property type="evidence" value="ECO:0007669"/>
    <property type="project" value="InterPro"/>
</dbReference>
<dbReference type="AlphaFoldDB" id="A0A8H7M5D0"/>
<dbReference type="EMBL" id="JACYCF010000009">
    <property type="protein sequence ID" value="KAF8755272.1"/>
    <property type="molecule type" value="Genomic_DNA"/>
</dbReference>
<feature type="non-terminal residue" evidence="2">
    <location>
        <position position="1"/>
    </location>
</feature>
<evidence type="ECO:0000256" key="1">
    <source>
        <dbReference type="SAM" id="MobiDB-lite"/>
    </source>
</evidence>
<feature type="region of interest" description="Disordered" evidence="1">
    <location>
        <begin position="259"/>
        <end position="282"/>
    </location>
</feature>
<dbReference type="CDD" id="cd09276">
    <property type="entry name" value="Rnase_HI_RT_non_LTR"/>
    <property type="match status" value="1"/>
</dbReference>
<keyword evidence="2" id="KW-0695">RNA-directed DNA polymerase</keyword>
<gene>
    <name evidence="2" type="ORF">RHS01_05784</name>
</gene>
<proteinExistence type="predicted"/>
<dbReference type="SUPFAM" id="SSF53098">
    <property type="entry name" value="Ribonuclease H-like"/>
    <property type="match status" value="1"/>
</dbReference>